<protein>
    <recommendedName>
        <fullName evidence="6">NarX-like N-terminal domain-containing protein</fullName>
    </recommendedName>
</protein>
<keyword evidence="2" id="KW-0812">Transmembrane</keyword>
<accession>Q2SNP6</accession>
<evidence type="ECO:0000256" key="4">
    <source>
        <dbReference type="ARBA" id="ARBA00023136"/>
    </source>
</evidence>
<dbReference type="Proteomes" id="UP000000238">
    <property type="component" value="Chromosome"/>
</dbReference>
<dbReference type="STRING" id="349521.HCH_00835"/>
<organism evidence="7 8">
    <name type="scientific">Hahella chejuensis (strain KCTC 2396)</name>
    <dbReference type="NCBI Taxonomy" id="349521"/>
    <lineage>
        <taxon>Bacteria</taxon>
        <taxon>Pseudomonadati</taxon>
        <taxon>Pseudomonadota</taxon>
        <taxon>Gammaproteobacteria</taxon>
        <taxon>Oceanospirillales</taxon>
        <taxon>Hahellaceae</taxon>
        <taxon>Hahella</taxon>
    </lineage>
</organism>
<reference evidence="7 8" key="1">
    <citation type="journal article" date="2005" name="Nucleic Acids Res.">
        <title>Genomic blueprint of Hahella chejuensis, a marine microbe producing an algicidal agent.</title>
        <authorList>
            <person name="Jeong H."/>
            <person name="Yim J.H."/>
            <person name="Lee C."/>
            <person name="Choi S.-H."/>
            <person name="Park Y.K."/>
            <person name="Yoon S.H."/>
            <person name="Hur C.-G."/>
            <person name="Kang H.-Y."/>
            <person name="Kim D."/>
            <person name="Lee H.H."/>
            <person name="Park K.H."/>
            <person name="Park S.-H."/>
            <person name="Park H.-S."/>
            <person name="Lee H.K."/>
            <person name="Oh T.K."/>
            <person name="Kim J.F."/>
        </authorList>
    </citation>
    <scope>NUCLEOTIDE SEQUENCE [LARGE SCALE GENOMIC DNA]</scope>
    <source>
        <strain evidence="7 8">KCTC 2396</strain>
    </source>
</reference>
<comment type="subcellular location">
    <subcellularLocation>
        <location evidence="1">Membrane</location>
        <topology evidence="1">Multi-pass membrane protein</topology>
    </subcellularLocation>
</comment>
<evidence type="ECO:0000259" key="6">
    <source>
        <dbReference type="Pfam" id="PF13675"/>
    </source>
</evidence>
<evidence type="ECO:0000256" key="3">
    <source>
        <dbReference type="ARBA" id="ARBA00022989"/>
    </source>
</evidence>
<feature type="chain" id="PRO_5004215901" description="NarX-like N-terminal domain-containing protein" evidence="5">
    <location>
        <begin position="25"/>
        <end position="260"/>
    </location>
</feature>
<evidence type="ECO:0000256" key="1">
    <source>
        <dbReference type="ARBA" id="ARBA00004141"/>
    </source>
</evidence>
<dbReference type="KEGG" id="hch:HCH_00835"/>
<dbReference type="eggNOG" id="COG3850">
    <property type="taxonomic scope" value="Bacteria"/>
</dbReference>
<dbReference type="EMBL" id="CP000155">
    <property type="protein sequence ID" value="ABC27728.1"/>
    <property type="molecule type" value="Genomic_DNA"/>
</dbReference>
<feature type="signal peptide" evidence="5">
    <location>
        <begin position="1"/>
        <end position="24"/>
    </location>
</feature>
<gene>
    <name evidence="7" type="ordered locus">HCH_00835</name>
</gene>
<evidence type="ECO:0000256" key="2">
    <source>
        <dbReference type="ARBA" id="ARBA00022692"/>
    </source>
</evidence>
<dbReference type="AlphaFoldDB" id="Q2SNP6"/>
<dbReference type="HOGENOM" id="CLU_076817_0_0_6"/>
<keyword evidence="5" id="KW-0732">Signal</keyword>
<dbReference type="OrthoDB" id="952521at2"/>
<keyword evidence="8" id="KW-1185">Reference proteome</keyword>
<evidence type="ECO:0000313" key="8">
    <source>
        <dbReference type="Proteomes" id="UP000000238"/>
    </source>
</evidence>
<feature type="domain" description="NarX-like N-terminal" evidence="6">
    <location>
        <begin position="28"/>
        <end position="123"/>
    </location>
</feature>
<name>Q2SNP6_HAHCH</name>
<dbReference type="InterPro" id="IPR029095">
    <property type="entry name" value="NarX-like_N"/>
</dbReference>
<evidence type="ECO:0000256" key="5">
    <source>
        <dbReference type="SAM" id="SignalP"/>
    </source>
</evidence>
<sequence length="260" mass="28822">MQSFRKICFLLVTLTAFGAGLARAEISSMDQALDIAGQQRMLSQRIVKAYLLIGQDILPDKSAIQLHDSVAQFESQLTDLEGYLKAGEMARDLKSVRKEWAAFRKLATAAPNQENAAKLIEQSEELLSLTQGVTSNLEKQVASTKGHLINISNEQGMLSQKIAMYYSAMSWNLGVADLENDFKAAVKKYDSGLSELRKADANSEEINKALDKVISQWSFSHSGFEKMDGQDFVPFVIAMTTESMLKSMRKISDMYAGLKS</sequence>
<evidence type="ECO:0000313" key="7">
    <source>
        <dbReference type="EMBL" id="ABC27728.1"/>
    </source>
</evidence>
<dbReference type="Pfam" id="PF13675">
    <property type="entry name" value="PilJ"/>
    <property type="match status" value="1"/>
</dbReference>
<keyword evidence="4" id="KW-0472">Membrane</keyword>
<proteinExistence type="predicted"/>
<dbReference type="GO" id="GO:0016020">
    <property type="term" value="C:membrane"/>
    <property type="evidence" value="ECO:0007669"/>
    <property type="project" value="UniProtKB-SubCell"/>
</dbReference>
<keyword evidence="3" id="KW-1133">Transmembrane helix</keyword>